<dbReference type="PRINTS" id="PR00622">
    <property type="entry name" value="HISTONEH3"/>
</dbReference>
<dbReference type="InterPro" id="IPR009072">
    <property type="entry name" value="Histone-fold"/>
</dbReference>
<keyword evidence="2" id="KW-0007">Acetylation</keyword>
<dbReference type="OrthoDB" id="842664at2759"/>
<dbReference type="CDD" id="cd22911">
    <property type="entry name" value="HFD_H3"/>
    <property type="match status" value="1"/>
</dbReference>
<accession>A0A9J6ARX0</accession>
<proteinExistence type="inferred from homology"/>
<evidence type="ECO:0000313" key="4">
    <source>
        <dbReference type="EMBL" id="KAG5626962.1"/>
    </source>
</evidence>
<evidence type="ECO:0000313" key="5">
    <source>
        <dbReference type="Proteomes" id="UP000824120"/>
    </source>
</evidence>
<organism evidence="4 5">
    <name type="scientific">Solanum commersonii</name>
    <name type="common">Commerson's wild potato</name>
    <name type="synonym">Commerson's nightshade</name>
    <dbReference type="NCBI Taxonomy" id="4109"/>
    <lineage>
        <taxon>Eukaryota</taxon>
        <taxon>Viridiplantae</taxon>
        <taxon>Streptophyta</taxon>
        <taxon>Embryophyta</taxon>
        <taxon>Tracheophyta</taxon>
        <taxon>Spermatophyta</taxon>
        <taxon>Magnoliopsida</taxon>
        <taxon>eudicotyledons</taxon>
        <taxon>Gunneridae</taxon>
        <taxon>Pentapetalae</taxon>
        <taxon>asterids</taxon>
        <taxon>lamiids</taxon>
        <taxon>Solanales</taxon>
        <taxon>Solanaceae</taxon>
        <taxon>Solanoideae</taxon>
        <taxon>Solaneae</taxon>
        <taxon>Solanum</taxon>
    </lineage>
</organism>
<comment type="caution">
    <text evidence="4">The sequence shown here is derived from an EMBL/GenBank/DDBJ whole genome shotgun (WGS) entry which is preliminary data.</text>
</comment>
<gene>
    <name evidence="4" type="ORF">H5410_012180</name>
</gene>
<dbReference type="Proteomes" id="UP000824120">
    <property type="component" value="Chromosome 2"/>
</dbReference>
<reference evidence="4 5" key="1">
    <citation type="submission" date="2020-09" db="EMBL/GenBank/DDBJ databases">
        <title>De no assembly of potato wild relative species, Solanum commersonii.</title>
        <authorList>
            <person name="Cho K."/>
        </authorList>
    </citation>
    <scope>NUCLEOTIDE SEQUENCE [LARGE SCALE GENOMIC DNA]</scope>
    <source>
        <strain evidence="4">LZ3.2</strain>
        <tissue evidence="4">Leaf</tissue>
    </source>
</reference>
<evidence type="ECO:0000256" key="2">
    <source>
        <dbReference type="ARBA" id="ARBA00022990"/>
    </source>
</evidence>
<dbReference type="GO" id="GO:0000786">
    <property type="term" value="C:nucleosome"/>
    <property type="evidence" value="ECO:0007669"/>
    <property type="project" value="InterPro"/>
</dbReference>
<evidence type="ECO:0000259" key="3">
    <source>
        <dbReference type="Pfam" id="PF00125"/>
    </source>
</evidence>
<dbReference type="EMBL" id="JACXVP010000002">
    <property type="protein sequence ID" value="KAG5626962.1"/>
    <property type="molecule type" value="Genomic_DNA"/>
</dbReference>
<dbReference type="AlphaFoldDB" id="A0A9J6ARX0"/>
<name>A0A9J6ARX0_SOLCO</name>
<dbReference type="Pfam" id="PF00125">
    <property type="entry name" value="Histone"/>
    <property type="match status" value="1"/>
</dbReference>
<evidence type="ECO:0000256" key="1">
    <source>
        <dbReference type="ARBA" id="ARBA00010343"/>
    </source>
</evidence>
<dbReference type="PANTHER" id="PTHR11426">
    <property type="entry name" value="HISTONE H3"/>
    <property type="match status" value="1"/>
</dbReference>
<dbReference type="Gene3D" id="1.10.20.10">
    <property type="entry name" value="Histone, subunit A"/>
    <property type="match status" value="1"/>
</dbReference>
<dbReference type="InterPro" id="IPR000164">
    <property type="entry name" value="Histone_H3/CENP-A"/>
</dbReference>
<comment type="similarity">
    <text evidence="1">Belongs to the histone H3 family.</text>
</comment>
<protein>
    <recommendedName>
        <fullName evidence="3">Core Histone H2A/H2B/H3 domain-containing protein</fullName>
    </recommendedName>
</protein>
<keyword evidence="5" id="KW-1185">Reference proteome</keyword>
<dbReference type="InterPro" id="IPR007125">
    <property type="entry name" value="H2A/H2B/H3"/>
</dbReference>
<dbReference type="GO" id="GO:0003677">
    <property type="term" value="F:DNA binding"/>
    <property type="evidence" value="ECO:0007669"/>
    <property type="project" value="InterPro"/>
</dbReference>
<feature type="domain" description="Core Histone H2A/H2B/H3" evidence="3">
    <location>
        <begin position="50"/>
        <end position="129"/>
    </location>
</feature>
<dbReference type="GO" id="GO:0046982">
    <property type="term" value="F:protein heterodimerization activity"/>
    <property type="evidence" value="ECO:0007669"/>
    <property type="project" value="InterPro"/>
</dbReference>
<dbReference type="SMART" id="SM00428">
    <property type="entry name" value="H3"/>
    <property type="match status" value="1"/>
</dbReference>
<dbReference type="GO" id="GO:0030527">
    <property type="term" value="F:structural constituent of chromatin"/>
    <property type="evidence" value="ECO:0007669"/>
    <property type="project" value="InterPro"/>
</dbReference>
<sequence>MLKIYNMPIHPLSYVTEWVIPEYIQTDEVLSPKFKRPHVQKSKQEKRYKPGTVALREIRHFQKTWNLVIPAAPFIRHVREVSHFFAPEVTRWQAEVLIAIQEVVEDFLVHLFENAMLCAIHAKRVTLMK</sequence>
<dbReference type="SUPFAM" id="SSF47113">
    <property type="entry name" value="Histone-fold"/>
    <property type="match status" value="1"/>
</dbReference>